<organism evidence="3 4">
    <name type="scientific">Roseiflexus castenholzii (strain DSM 13941 / HLO8)</name>
    <dbReference type="NCBI Taxonomy" id="383372"/>
    <lineage>
        <taxon>Bacteria</taxon>
        <taxon>Bacillati</taxon>
        <taxon>Chloroflexota</taxon>
        <taxon>Chloroflexia</taxon>
        <taxon>Chloroflexales</taxon>
        <taxon>Roseiflexineae</taxon>
        <taxon>Roseiflexaceae</taxon>
        <taxon>Roseiflexus</taxon>
    </lineage>
</organism>
<dbReference type="RefSeq" id="WP_012121585.1">
    <property type="nucleotide sequence ID" value="NC_009767.1"/>
</dbReference>
<evidence type="ECO:0000313" key="4">
    <source>
        <dbReference type="Proteomes" id="UP000000263"/>
    </source>
</evidence>
<proteinExistence type="predicted"/>
<dbReference type="CDD" id="cd03801">
    <property type="entry name" value="GT4_PimA-like"/>
    <property type="match status" value="1"/>
</dbReference>
<dbReference type="Proteomes" id="UP000000263">
    <property type="component" value="Chromosome"/>
</dbReference>
<reference evidence="3 4" key="1">
    <citation type="submission" date="2007-08" db="EMBL/GenBank/DDBJ databases">
        <title>Complete sequence of Roseiflexus castenholzii DSM 13941.</title>
        <authorList>
            <consortium name="US DOE Joint Genome Institute"/>
            <person name="Copeland A."/>
            <person name="Lucas S."/>
            <person name="Lapidus A."/>
            <person name="Barry K."/>
            <person name="Glavina del Rio T."/>
            <person name="Dalin E."/>
            <person name="Tice H."/>
            <person name="Pitluck S."/>
            <person name="Thompson L.S."/>
            <person name="Brettin T."/>
            <person name="Bruce D."/>
            <person name="Detter J.C."/>
            <person name="Han C."/>
            <person name="Tapia R."/>
            <person name="Schmutz J."/>
            <person name="Larimer F."/>
            <person name="Land M."/>
            <person name="Hauser L."/>
            <person name="Kyrpides N."/>
            <person name="Mikhailova N."/>
            <person name="Bryant D.A."/>
            <person name="Hanada S."/>
            <person name="Tsukatani Y."/>
            <person name="Richardson P."/>
        </authorList>
    </citation>
    <scope>NUCLEOTIDE SEQUENCE [LARGE SCALE GENOMIC DNA]</scope>
    <source>
        <strain evidence="4">DSM 13941 / HLO8</strain>
    </source>
</reference>
<dbReference type="OrthoDB" id="9806653at2"/>
<feature type="domain" description="Glycosyl transferase family 1" evidence="1">
    <location>
        <begin position="228"/>
        <end position="388"/>
    </location>
</feature>
<sequence>MSSMSPRPRTVAYTMSRFPKLTETFILIEMLELERQGVRIEIFPLIREKAPVQHADAQEMVERAHYCRLLSRPTLDAQVYWLMRRPVAYLRAWWRAVRGNLASPKFLSRALVVVPKAAYAARRMVDLEVDHLHAHYATHPALLAYVVNLLTGIPYSFTVHAHDLYVERSMLREKVAAARFVVAISEFNRRMLIDLYGSVAQERVVVVHSGIDPTLFRPRERRDSGAVFTIVCVGSLSGYKGQRYLIDACDLLRKRGMAFQCLLVGEGENRPLLEAQIERLGLERHVRLLGAQPRHRVSDILQQADVMVLPSVVMPNGKMEGIPVALMEALASEVPVVATAISGIPELVRDGETGLLVPQRHAAALADALARLYADRDLGRRLAATGRQLVLREFNLERSAERLRMLFERDRRSSEQGLTVQSVEAS</sequence>
<dbReference type="STRING" id="383372.Rcas_3107"/>
<evidence type="ECO:0000259" key="2">
    <source>
        <dbReference type="Pfam" id="PF13439"/>
    </source>
</evidence>
<dbReference type="PANTHER" id="PTHR45947:SF14">
    <property type="entry name" value="SLL1723 PROTEIN"/>
    <property type="match status" value="1"/>
</dbReference>
<dbReference type="InterPro" id="IPR050194">
    <property type="entry name" value="Glycosyltransferase_grp1"/>
</dbReference>
<dbReference type="KEGG" id="rca:Rcas_3107"/>
<dbReference type="Pfam" id="PF13439">
    <property type="entry name" value="Glyco_transf_4"/>
    <property type="match status" value="1"/>
</dbReference>
<keyword evidence="4" id="KW-1185">Reference proteome</keyword>
<evidence type="ECO:0000259" key="1">
    <source>
        <dbReference type="Pfam" id="PF00534"/>
    </source>
</evidence>
<keyword evidence="3" id="KW-0808">Transferase</keyword>
<dbReference type="InterPro" id="IPR001296">
    <property type="entry name" value="Glyco_trans_1"/>
</dbReference>
<dbReference type="AlphaFoldDB" id="A7NNM0"/>
<dbReference type="Pfam" id="PF00534">
    <property type="entry name" value="Glycos_transf_1"/>
    <property type="match status" value="1"/>
</dbReference>
<dbReference type="eggNOG" id="COG0438">
    <property type="taxonomic scope" value="Bacteria"/>
</dbReference>
<name>A7NNM0_ROSCS</name>
<dbReference type="HOGENOM" id="CLU_009583_14_2_0"/>
<dbReference type="SUPFAM" id="SSF53756">
    <property type="entry name" value="UDP-Glycosyltransferase/glycogen phosphorylase"/>
    <property type="match status" value="1"/>
</dbReference>
<protein>
    <submittedName>
        <fullName evidence="3">Glycosyl transferase group 1</fullName>
    </submittedName>
</protein>
<dbReference type="EMBL" id="CP000804">
    <property type="protein sequence ID" value="ABU59161.1"/>
    <property type="molecule type" value="Genomic_DNA"/>
</dbReference>
<gene>
    <name evidence="3" type="ordered locus">Rcas_3107</name>
</gene>
<dbReference type="CAZy" id="GT4">
    <property type="family name" value="Glycosyltransferase Family 4"/>
</dbReference>
<dbReference type="GO" id="GO:0016757">
    <property type="term" value="F:glycosyltransferase activity"/>
    <property type="evidence" value="ECO:0007669"/>
    <property type="project" value="InterPro"/>
</dbReference>
<dbReference type="Gene3D" id="3.40.50.2000">
    <property type="entry name" value="Glycogen Phosphorylase B"/>
    <property type="match status" value="2"/>
</dbReference>
<accession>A7NNM0</accession>
<feature type="domain" description="Glycosyltransferase subfamily 4-like N-terminal" evidence="2">
    <location>
        <begin position="96"/>
        <end position="214"/>
    </location>
</feature>
<evidence type="ECO:0000313" key="3">
    <source>
        <dbReference type="EMBL" id="ABU59161.1"/>
    </source>
</evidence>
<dbReference type="InterPro" id="IPR028098">
    <property type="entry name" value="Glyco_trans_4-like_N"/>
</dbReference>
<dbReference type="PANTHER" id="PTHR45947">
    <property type="entry name" value="SULFOQUINOVOSYL TRANSFERASE SQD2"/>
    <property type="match status" value="1"/>
</dbReference>